<reference evidence="7 8" key="1">
    <citation type="submission" date="2019-11" db="EMBL/GenBank/DDBJ databases">
        <title>The genome sequence of Methylocystis heyeri.</title>
        <authorList>
            <person name="Oshkin I.Y."/>
            <person name="Miroshnikov K."/>
            <person name="Dedysh S.N."/>
        </authorList>
    </citation>
    <scope>NUCLEOTIDE SEQUENCE [LARGE SCALE GENOMIC DNA]</scope>
    <source>
        <strain evidence="7 8">H2</strain>
    </source>
</reference>
<dbReference type="InterPro" id="IPR051321">
    <property type="entry name" value="PHA/PHB_synthase"/>
</dbReference>
<accession>A0A6B8KH28</accession>
<evidence type="ECO:0000256" key="1">
    <source>
        <dbReference type="ARBA" id="ARBA00004496"/>
    </source>
</evidence>
<evidence type="ECO:0000256" key="5">
    <source>
        <dbReference type="SAM" id="MobiDB-lite"/>
    </source>
</evidence>
<gene>
    <name evidence="7" type="primary">phaC</name>
    <name evidence="7" type="ORF">H2LOC_015080</name>
</gene>
<evidence type="ECO:0000259" key="6">
    <source>
        <dbReference type="Pfam" id="PF07167"/>
    </source>
</evidence>
<keyword evidence="2" id="KW-0963">Cytoplasm</keyword>
<dbReference type="KEGG" id="mhey:H2LOC_015080"/>
<evidence type="ECO:0000256" key="3">
    <source>
        <dbReference type="ARBA" id="ARBA00022679"/>
    </source>
</evidence>
<dbReference type="SUPFAM" id="SSF53474">
    <property type="entry name" value="alpha/beta-Hydrolases"/>
    <property type="match status" value="1"/>
</dbReference>
<feature type="domain" description="Poly-beta-hydroxybutyrate polymerase N-terminal" evidence="6">
    <location>
        <begin position="243"/>
        <end position="414"/>
    </location>
</feature>
<dbReference type="EMBL" id="CP046052">
    <property type="protein sequence ID" value="QGM46909.1"/>
    <property type="molecule type" value="Genomic_DNA"/>
</dbReference>
<evidence type="ECO:0000256" key="2">
    <source>
        <dbReference type="ARBA" id="ARBA00022490"/>
    </source>
</evidence>
<dbReference type="PANTHER" id="PTHR36837">
    <property type="entry name" value="POLY(3-HYDROXYALKANOATE) POLYMERASE SUBUNIT PHAC"/>
    <property type="match status" value="1"/>
</dbReference>
<evidence type="ECO:0000313" key="7">
    <source>
        <dbReference type="EMBL" id="QGM46909.1"/>
    </source>
</evidence>
<keyword evidence="4" id="KW-0012">Acyltransferase</keyword>
<sequence>MAADHEPGREPGPVNKPAKSVAQTVSWSNKIKKTAVKEESAKAPAAARLRSRTALKESVSAVAPFAPPIELPPEAPEATTPEPAPRVRRAPAKKAKTPRAKAAPAQAAEPPRTPDAGPPQAIGAAPNPDADREPRENHAPHAPTGEFDAAAENLAKLVDQGRRVLAAAMSAPDLNETRSELALEIADATRTLGSVAEYWMLQPERTAKAQAALLSGLNDIWSQTLRRFAGEDRPPVVPPDPSDKRFASADWTNNPFFDCLRQSYLLTTQWANDMVEHSEGLDSQTRSKAAFYTRLISSALSPSNFVATNPELLRATLAARGGNLVRGMEMLAEDLSAGGGTLKIRQTDQSKFRLGVEMATTPGKVIFRNEVMELIQYAPTTPEVYARPLLIVPPWINKYYVMDLNREKSFVRWAAAQGLTVFIISWVNPDVSKADLGFEDYMHMGILTALDAIEQATGEKRIAAAGYCVGGTLLASTLAYMAAKRDKRIDSATFFATQVDFSEAGDMQIFVDEAKLAALEETMAKTGYLEGVKMANTFNMLRPNELVWNYVVNNYLKGESPSAFDLLAWNADSTRIPRANHSFYLRNCYLENNLTRGEMVIDGVKLNLKKVTVPIYEIAAREDHIAPARSVFIGAQYFGGPVKFVLGGAGHIAGIINPPDKRKYQYWIGGPPVGAYEDWLKKAHETKGSWWPDWLEWMKSQAPKKVPAREPGSGKLAPVCDAPGEYVQVKA</sequence>
<dbReference type="Gene3D" id="3.40.50.1820">
    <property type="entry name" value="alpha/beta hydrolase"/>
    <property type="match status" value="1"/>
</dbReference>
<evidence type="ECO:0000313" key="8">
    <source>
        <dbReference type="Proteomes" id="UP000309061"/>
    </source>
</evidence>
<dbReference type="Proteomes" id="UP000309061">
    <property type="component" value="Chromosome"/>
</dbReference>
<feature type="compositionally biased region" description="Basic residues" evidence="5">
    <location>
        <begin position="86"/>
        <end position="99"/>
    </location>
</feature>
<dbReference type="GO" id="GO:0016746">
    <property type="term" value="F:acyltransferase activity"/>
    <property type="evidence" value="ECO:0007669"/>
    <property type="project" value="UniProtKB-KW"/>
</dbReference>
<dbReference type="InterPro" id="IPR010963">
    <property type="entry name" value="PHA_synth_I"/>
</dbReference>
<dbReference type="GO" id="GO:0042619">
    <property type="term" value="P:poly-hydroxybutyrate biosynthetic process"/>
    <property type="evidence" value="ECO:0007669"/>
    <property type="project" value="InterPro"/>
</dbReference>
<name>A0A6B8KH28_9HYPH</name>
<dbReference type="AlphaFoldDB" id="A0A6B8KH28"/>
<organism evidence="7 8">
    <name type="scientific">Methylocystis heyeri</name>
    <dbReference type="NCBI Taxonomy" id="391905"/>
    <lineage>
        <taxon>Bacteria</taxon>
        <taxon>Pseudomonadati</taxon>
        <taxon>Pseudomonadota</taxon>
        <taxon>Alphaproteobacteria</taxon>
        <taxon>Hyphomicrobiales</taxon>
        <taxon>Methylocystaceae</taxon>
        <taxon>Methylocystis</taxon>
    </lineage>
</organism>
<protein>
    <submittedName>
        <fullName evidence="7">Class I poly(R)-hydroxyalkanoic acid synthase</fullName>
    </submittedName>
</protein>
<keyword evidence="3" id="KW-0808">Transferase</keyword>
<dbReference type="InterPro" id="IPR029058">
    <property type="entry name" value="AB_hydrolase_fold"/>
</dbReference>
<dbReference type="OrthoDB" id="7208816at2"/>
<dbReference type="PANTHER" id="PTHR36837:SF5">
    <property type="entry name" value="POLY-3-HYDROXYBUTYRATE SYNTHASE"/>
    <property type="match status" value="1"/>
</dbReference>
<comment type="subcellular location">
    <subcellularLocation>
        <location evidence="1">Cytoplasm</location>
    </subcellularLocation>
</comment>
<evidence type="ECO:0000256" key="4">
    <source>
        <dbReference type="ARBA" id="ARBA00023315"/>
    </source>
</evidence>
<dbReference type="InterPro" id="IPR010941">
    <property type="entry name" value="PhaC_N"/>
</dbReference>
<feature type="compositionally biased region" description="Pro residues" evidence="5">
    <location>
        <begin position="65"/>
        <end position="75"/>
    </location>
</feature>
<dbReference type="RefSeq" id="WP_154331678.1">
    <property type="nucleotide sequence ID" value="NZ_CP046052.1"/>
</dbReference>
<proteinExistence type="predicted"/>
<keyword evidence="8" id="KW-1185">Reference proteome</keyword>
<dbReference type="NCBIfam" id="TIGR01838">
    <property type="entry name" value="PHA_synth_I"/>
    <property type="match status" value="1"/>
</dbReference>
<dbReference type="Pfam" id="PF07167">
    <property type="entry name" value="PhaC_N"/>
    <property type="match status" value="1"/>
</dbReference>
<feature type="compositionally biased region" description="Low complexity" evidence="5">
    <location>
        <begin position="100"/>
        <end position="110"/>
    </location>
</feature>
<feature type="compositionally biased region" description="Basic and acidic residues" evidence="5">
    <location>
        <begin position="129"/>
        <end position="139"/>
    </location>
</feature>
<feature type="region of interest" description="Disordered" evidence="5">
    <location>
        <begin position="1"/>
        <end position="144"/>
    </location>
</feature>
<dbReference type="GO" id="GO:0005737">
    <property type="term" value="C:cytoplasm"/>
    <property type="evidence" value="ECO:0007669"/>
    <property type="project" value="UniProtKB-SubCell"/>
</dbReference>